<gene>
    <name evidence="2" type="ORF">A2373_03945</name>
</gene>
<dbReference type="AlphaFoldDB" id="A0A1F6NHX1"/>
<keyword evidence="1" id="KW-0175">Coiled coil</keyword>
<dbReference type="STRING" id="1798697.A2373_03945"/>
<organism evidence="2 3">
    <name type="scientific">Candidatus Magasanikbacteria bacterium RIFOXYB1_FULL_40_15</name>
    <dbReference type="NCBI Taxonomy" id="1798697"/>
    <lineage>
        <taxon>Bacteria</taxon>
        <taxon>Candidatus Magasanikiibacteriota</taxon>
    </lineage>
</organism>
<dbReference type="EMBL" id="MFQS01000012">
    <property type="protein sequence ID" value="OGH83455.1"/>
    <property type="molecule type" value="Genomic_DNA"/>
</dbReference>
<feature type="coiled-coil region" evidence="1">
    <location>
        <begin position="25"/>
        <end position="52"/>
    </location>
</feature>
<evidence type="ECO:0000256" key="1">
    <source>
        <dbReference type="SAM" id="Coils"/>
    </source>
</evidence>
<reference evidence="2 3" key="1">
    <citation type="journal article" date="2016" name="Nat. Commun.">
        <title>Thousands of microbial genomes shed light on interconnected biogeochemical processes in an aquifer system.</title>
        <authorList>
            <person name="Anantharaman K."/>
            <person name="Brown C.T."/>
            <person name="Hug L.A."/>
            <person name="Sharon I."/>
            <person name="Castelle C.J."/>
            <person name="Probst A.J."/>
            <person name="Thomas B.C."/>
            <person name="Singh A."/>
            <person name="Wilkins M.J."/>
            <person name="Karaoz U."/>
            <person name="Brodie E.L."/>
            <person name="Williams K.H."/>
            <person name="Hubbard S.S."/>
            <person name="Banfield J.F."/>
        </authorList>
    </citation>
    <scope>NUCLEOTIDE SEQUENCE [LARGE SCALE GENOMIC DNA]</scope>
</reference>
<evidence type="ECO:0000313" key="3">
    <source>
        <dbReference type="Proteomes" id="UP000176300"/>
    </source>
</evidence>
<accession>A0A1F6NHX1</accession>
<evidence type="ECO:0000313" key="2">
    <source>
        <dbReference type="EMBL" id="OGH83455.1"/>
    </source>
</evidence>
<protein>
    <submittedName>
        <fullName evidence="2">Uncharacterized protein</fullName>
    </submittedName>
</protein>
<proteinExistence type="predicted"/>
<comment type="caution">
    <text evidence="2">The sequence shown here is derived from an EMBL/GenBank/DDBJ whole genome shotgun (WGS) entry which is preliminary data.</text>
</comment>
<dbReference type="Proteomes" id="UP000176300">
    <property type="component" value="Unassembled WGS sequence"/>
</dbReference>
<name>A0A1F6NHX1_9BACT</name>
<sequence>MPQVNNTKKLTEEQVAKYKEIARVYAQIYKELELLEVEGKKLKNKVRAIADKVKTKKILEEIISKP</sequence>